<reference evidence="2" key="1">
    <citation type="journal article" date="2023" name="PeerJ">
        <title>Selection and evaluation of lactic acid bacteria from chicken feces in Thailand as potential probiotics.</title>
        <authorList>
            <person name="Khurajog B."/>
            <person name="Disastra Y."/>
            <person name="Lawwyne L.D."/>
            <person name="Sirichokchatchawan W."/>
            <person name="Niyomtham W."/>
            <person name="Yindee J."/>
            <person name="Hampson D.J."/>
            <person name="Prapasarakul N."/>
        </authorList>
    </citation>
    <scope>NUCLEOTIDE SEQUENCE</scope>
    <source>
        <strain evidence="2">BF9</strain>
    </source>
</reference>
<gene>
    <name evidence="2" type="ORF">R0G89_02215</name>
</gene>
<reference evidence="2" key="2">
    <citation type="submission" date="2023-10" db="EMBL/GenBank/DDBJ databases">
        <authorList>
            <person name="Khurajog B."/>
        </authorList>
    </citation>
    <scope>NUCLEOTIDE SEQUENCE</scope>
    <source>
        <strain evidence="2">BF9</strain>
    </source>
</reference>
<evidence type="ECO:0000313" key="2">
    <source>
        <dbReference type="EMBL" id="MDV2620552.1"/>
    </source>
</evidence>
<dbReference type="RefSeq" id="WP_160185478.1">
    <property type="nucleotide sequence ID" value="NZ_CP050079.1"/>
</dbReference>
<protein>
    <submittedName>
        <fullName evidence="2">DUF6773 family protein</fullName>
    </submittedName>
</protein>
<accession>A0AAW8YDS0</accession>
<dbReference type="InterPro" id="IPR046664">
    <property type="entry name" value="DUF6773"/>
</dbReference>
<evidence type="ECO:0000313" key="3">
    <source>
        <dbReference type="Proteomes" id="UP001280897"/>
    </source>
</evidence>
<keyword evidence="1" id="KW-1133">Transmembrane helix</keyword>
<keyword evidence="1" id="KW-0812">Transmembrane</keyword>
<feature type="transmembrane region" description="Helical" evidence="1">
    <location>
        <begin position="46"/>
        <end position="67"/>
    </location>
</feature>
<evidence type="ECO:0000256" key="1">
    <source>
        <dbReference type="SAM" id="Phobius"/>
    </source>
</evidence>
<feature type="transmembrane region" description="Helical" evidence="1">
    <location>
        <begin position="21"/>
        <end position="40"/>
    </location>
</feature>
<dbReference type="Proteomes" id="UP001280897">
    <property type="component" value="Unassembled WGS sequence"/>
</dbReference>
<dbReference type="EMBL" id="JAWJAV010000001">
    <property type="protein sequence ID" value="MDV2620552.1"/>
    <property type="molecule type" value="Genomic_DNA"/>
</dbReference>
<proteinExistence type="predicted"/>
<dbReference type="GeneID" id="57366047"/>
<organism evidence="2 3">
    <name type="scientific">Pediococcus acidilactici</name>
    <dbReference type="NCBI Taxonomy" id="1254"/>
    <lineage>
        <taxon>Bacteria</taxon>
        <taxon>Bacillati</taxon>
        <taxon>Bacillota</taxon>
        <taxon>Bacilli</taxon>
        <taxon>Lactobacillales</taxon>
        <taxon>Lactobacillaceae</taxon>
        <taxon>Pediococcus</taxon>
        <taxon>Pediococcus acidilactici group</taxon>
    </lineage>
</organism>
<keyword evidence="1" id="KW-0472">Membrane</keyword>
<dbReference type="AlphaFoldDB" id="A0AAW8YDS0"/>
<feature type="transmembrane region" description="Helical" evidence="1">
    <location>
        <begin position="79"/>
        <end position="98"/>
    </location>
</feature>
<name>A0AAW8YDS0_PEDAC</name>
<dbReference type="Pfam" id="PF20563">
    <property type="entry name" value="DUF6773"/>
    <property type="match status" value="1"/>
</dbReference>
<comment type="caution">
    <text evidence="2">The sequence shown here is derived from an EMBL/GenBank/DDBJ whole genome shotgun (WGS) entry which is preliminary data.</text>
</comment>
<sequence>MRKNVVDERVKRIRNQIAYEALTILLTLLAIAIALQMTIFKMPWSAYVVEAFGLVLAGGYVVVRMLFNGIRIFDGRYEKSFLLLFTLGLTGLNAYQNYHRYQHFYQGNRIGYFIAATGILFISSLILGLWVMELLKKLDLWNQRRIERHFDKDE</sequence>
<feature type="transmembrane region" description="Helical" evidence="1">
    <location>
        <begin position="110"/>
        <end position="135"/>
    </location>
</feature>